<name>A0A1G2R469_9BACT</name>
<evidence type="ECO:0000256" key="6">
    <source>
        <dbReference type="RuleBase" id="RU003915"/>
    </source>
</evidence>
<evidence type="ECO:0000259" key="7">
    <source>
        <dbReference type="PROSITE" id="PS50059"/>
    </source>
</evidence>
<dbReference type="AlphaFoldDB" id="A0A1G2R469"/>
<dbReference type="Gene3D" id="3.10.50.40">
    <property type="match status" value="1"/>
</dbReference>
<dbReference type="SUPFAM" id="SSF54534">
    <property type="entry name" value="FKBP-like"/>
    <property type="match status" value="1"/>
</dbReference>
<gene>
    <name evidence="8" type="ORF">A3D59_03470</name>
</gene>
<keyword evidence="3 5" id="KW-0697">Rotamase</keyword>
<dbReference type="PANTHER" id="PTHR43811">
    <property type="entry name" value="FKBP-TYPE PEPTIDYL-PROLYL CIS-TRANS ISOMERASE FKPA"/>
    <property type="match status" value="1"/>
</dbReference>
<comment type="caution">
    <text evidence="8">The sequence shown here is derived from an EMBL/GenBank/DDBJ whole genome shotgun (WGS) entry which is preliminary data.</text>
</comment>
<dbReference type="GO" id="GO:0003755">
    <property type="term" value="F:peptidyl-prolyl cis-trans isomerase activity"/>
    <property type="evidence" value="ECO:0007669"/>
    <property type="project" value="UniProtKB-UniRule"/>
</dbReference>
<evidence type="ECO:0000256" key="4">
    <source>
        <dbReference type="ARBA" id="ARBA00023235"/>
    </source>
</evidence>
<protein>
    <recommendedName>
        <fullName evidence="6">Peptidyl-prolyl cis-trans isomerase</fullName>
        <ecNumber evidence="6">5.2.1.8</ecNumber>
    </recommendedName>
</protein>
<dbReference type="InterPro" id="IPR001179">
    <property type="entry name" value="PPIase_FKBP_dom"/>
</dbReference>
<comment type="similarity">
    <text evidence="2 6">Belongs to the FKBP-type PPIase family.</text>
</comment>
<dbReference type="EMBL" id="MHTX01000036">
    <property type="protein sequence ID" value="OHA67654.1"/>
    <property type="molecule type" value="Genomic_DNA"/>
</dbReference>
<evidence type="ECO:0000313" key="9">
    <source>
        <dbReference type="Proteomes" id="UP000179258"/>
    </source>
</evidence>
<sequence length="108" mass="11512">MKIAILKEGSGNAAENGDRVAVHYTGILTDGTKFDSSVDRGQPFSFVLGAGQVIRGWDLGVKYMKVGEKRRLTIPPELAYGSAGTPGGPIPPNATLIFEVELLKIDKP</sequence>
<proteinExistence type="inferred from homology"/>
<feature type="domain" description="PPIase FKBP-type" evidence="7">
    <location>
        <begin position="17"/>
        <end position="106"/>
    </location>
</feature>
<evidence type="ECO:0000256" key="3">
    <source>
        <dbReference type="ARBA" id="ARBA00023110"/>
    </source>
</evidence>
<comment type="catalytic activity">
    <reaction evidence="1 5 6">
        <text>[protein]-peptidylproline (omega=180) = [protein]-peptidylproline (omega=0)</text>
        <dbReference type="Rhea" id="RHEA:16237"/>
        <dbReference type="Rhea" id="RHEA-COMP:10747"/>
        <dbReference type="Rhea" id="RHEA-COMP:10748"/>
        <dbReference type="ChEBI" id="CHEBI:83833"/>
        <dbReference type="ChEBI" id="CHEBI:83834"/>
        <dbReference type="EC" id="5.2.1.8"/>
    </reaction>
</comment>
<evidence type="ECO:0000256" key="5">
    <source>
        <dbReference type="PROSITE-ProRule" id="PRU00277"/>
    </source>
</evidence>
<dbReference type="InterPro" id="IPR046357">
    <property type="entry name" value="PPIase_dom_sf"/>
</dbReference>
<dbReference type="Proteomes" id="UP000179258">
    <property type="component" value="Unassembled WGS sequence"/>
</dbReference>
<organism evidence="8 9">
    <name type="scientific">Candidatus Wildermuthbacteria bacterium RIFCSPHIGHO2_02_FULL_47_17</name>
    <dbReference type="NCBI Taxonomy" id="1802452"/>
    <lineage>
        <taxon>Bacteria</taxon>
        <taxon>Candidatus Wildermuthiibacteriota</taxon>
    </lineage>
</organism>
<reference evidence="8 9" key="1">
    <citation type="journal article" date="2016" name="Nat. Commun.">
        <title>Thousands of microbial genomes shed light on interconnected biogeochemical processes in an aquifer system.</title>
        <authorList>
            <person name="Anantharaman K."/>
            <person name="Brown C.T."/>
            <person name="Hug L.A."/>
            <person name="Sharon I."/>
            <person name="Castelle C.J."/>
            <person name="Probst A.J."/>
            <person name="Thomas B.C."/>
            <person name="Singh A."/>
            <person name="Wilkins M.J."/>
            <person name="Karaoz U."/>
            <person name="Brodie E.L."/>
            <person name="Williams K.H."/>
            <person name="Hubbard S.S."/>
            <person name="Banfield J.F."/>
        </authorList>
    </citation>
    <scope>NUCLEOTIDE SEQUENCE [LARGE SCALE GENOMIC DNA]</scope>
</reference>
<dbReference type="PROSITE" id="PS50059">
    <property type="entry name" value="FKBP_PPIASE"/>
    <property type="match status" value="1"/>
</dbReference>
<dbReference type="FunFam" id="3.10.50.40:FF:000006">
    <property type="entry name" value="Peptidyl-prolyl cis-trans isomerase"/>
    <property type="match status" value="1"/>
</dbReference>
<evidence type="ECO:0000256" key="1">
    <source>
        <dbReference type="ARBA" id="ARBA00000971"/>
    </source>
</evidence>
<accession>A0A1G2R469</accession>
<evidence type="ECO:0000256" key="2">
    <source>
        <dbReference type="ARBA" id="ARBA00006577"/>
    </source>
</evidence>
<dbReference type="EC" id="5.2.1.8" evidence="6"/>
<keyword evidence="4 5" id="KW-0413">Isomerase</keyword>
<dbReference type="PANTHER" id="PTHR43811:SF19">
    <property type="entry name" value="39 KDA FK506-BINDING NUCLEAR PROTEIN"/>
    <property type="match status" value="1"/>
</dbReference>
<dbReference type="Pfam" id="PF00254">
    <property type="entry name" value="FKBP_C"/>
    <property type="match status" value="1"/>
</dbReference>
<evidence type="ECO:0000313" key="8">
    <source>
        <dbReference type="EMBL" id="OHA67654.1"/>
    </source>
</evidence>